<dbReference type="EMBL" id="JYIW01000026">
    <property type="protein sequence ID" value="KJL27567.1"/>
    <property type="molecule type" value="Genomic_DNA"/>
</dbReference>
<dbReference type="Proteomes" id="UP000033640">
    <property type="component" value="Unassembled WGS sequence"/>
</dbReference>
<dbReference type="PANTHER" id="PTHR43133">
    <property type="entry name" value="RNA POLYMERASE ECF-TYPE SIGMA FACTO"/>
    <property type="match status" value="1"/>
</dbReference>
<dbReference type="InterPro" id="IPR013249">
    <property type="entry name" value="RNA_pol_sigma70_r4_t2"/>
</dbReference>
<dbReference type="InterPro" id="IPR014284">
    <property type="entry name" value="RNA_pol_sigma-70_dom"/>
</dbReference>
<dbReference type="Pfam" id="PF08281">
    <property type="entry name" value="Sigma70_r4_2"/>
    <property type="match status" value="1"/>
</dbReference>
<feature type="region of interest" description="Disordered" evidence="5">
    <location>
        <begin position="188"/>
        <end position="217"/>
    </location>
</feature>
<dbReference type="InterPro" id="IPR036388">
    <property type="entry name" value="WH-like_DNA-bd_sf"/>
</dbReference>
<evidence type="ECO:0000259" key="6">
    <source>
        <dbReference type="Pfam" id="PF04542"/>
    </source>
</evidence>
<dbReference type="InterPro" id="IPR013325">
    <property type="entry name" value="RNA_pol_sigma_r2"/>
</dbReference>
<evidence type="ECO:0000256" key="4">
    <source>
        <dbReference type="ARBA" id="ARBA00023163"/>
    </source>
</evidence>
<evidence type="ECO:0000256" key="3">
    <source>
        <dbReference type="ARBA" id="ARBA00023082"/>
    </source>
</evidence>
<evidence type="ECO:0000259" key="7">
    <source>
        <dbReference type="Pfam" id="PF08281"/>
    </source>
</evidence>
<dbReference type="PANTHER" id="PTHR43133:SF25">
    <property type="entry name" value="RNA POLYMERASE SIGMA FACTOR RFAY-RELATED"/>
    <property type="match status" value="1"/>
</dbReference>
<feature type="domain" description="RNA polymerase sigma factor 70 region 4 type 2" evidence="7">
    <location>
        <begin position="142"/>
        <end position="189"/>
    </location>
</feature>
<dbReference type="Gene3D" id="1.10.1740.10">
    <property type="match status" value="1"/>
</dbReference>
<dbReference type="InterPro" id="IPR013324">
    <property type="entry name" value="RNA_pol_sigma_r3/r4-like"/>
</dbReference>
<dbReference type="AlphaFoldDB" id="A0A0F0L339"/>
<dbReference type="SUPFAM" id="SSF88946">
    <property type="entry name" value="Sigma2 domain of RNA polymerase sigma factors"/>
    <property type="match status" value="1"/>
</dbReference>
<dbReference type="CDD" id="cd06171">
    <property type="entry name" value="Sigma70_r4"/>
    <property type="match status" value="1"/>
</dbReference>
<comment type="caution">
    <text evidence="8">The sequence shown here is derived from an EMBL/GenBank/DDBJ whole genome shotgun (WGS) entry which is preliminary data.</text>
</comment>
<dbReference type="NCBIfam" id="TIGR02937">
    <property type="entry name" value="sigma70-ECF"/>
    <property type="match status" value="1"/>
</dbReference>
<protein>
    <submittedName>
        <fullName evidence="8">ECF RNA polymerase sigma factor SigW</fullName>
    </submittedName>
</protein>
<organism evidence="8 9">
    <name type="scientific">Microbacterium oxydans</name>
    <dbReference type="NCBI Taxonomy" id="82380"/>
    <lineage>
        <taxon>Bacteria</taxon>
        <taxon>Bacillati</taxon>
        <taxon>Actinomycetota</taxon>
        <taxon>Actinomycetes</taxon>
        <taxon>Micrococcales</taxon>
        <taxon>Microbacteriaceae</taxon>
        <taxon>Microbacterium</taxon>
    </lineage>
</organism>
<evidence type="ECO:0000256" key="1">
    <source>
        <dbReference type="ARBA" id="ARBA00010641"/>
    </source>
</evidence>
<keyword evidence="3" id="KW-0731">Sigma factor</keyword>
<keyword evidence="4" id="KW-0804">Transcription</keyword>
<evidence type="ECO:0000256" key="2">
    <source>
        <dbReference type="ARBA" id="ARBA00023015"/>
    </source>
</evidence>
<dbReference type="PATRIC" id="fig|82380.11.peg.2654"/>
<sequence>MTDLEPFVRSRAIHSVSTDSEIIQRSLGQPRAFAELFDRHAETVGGYAARRLGVDAGEDILSETFLVAFARRTSFDTSWDSALPWLYGIASRLIRKHRAKEAKHYRSSVASAHREEHISHGDLEATTARLDAEISTRELAPRIAGLSVKERDTLLLYAWGDLTYEEVALALRVPVGTVRSRMNRIRTRLNPDRSTGRARNVNAEKEGAVDGRFRARA</sequence>
<reference evidence="8 9" key="1">
    <citation type="submission" date="2015-02" db="EMBL/GenBank/DDBJ databases">
        <title>Draft genome sequences of ten Microbacterium spp. with emphasis on heavy metal contaminated environments.</title>
        <authorList>
            <person name="Corretto E."/>
        </authorList>
    </citation>
    <scope>NUCLEOTIDE SEQUENCE [LARGE SCALE GENOMIC DNA]</scope>
    <source>
        <strain evidence="8 9">BEL4b</strain>
    </source>
</reference>
<dbReference type="GO" id="GO:0016987">
    <property type="term" value="F:sigma factor activity"/>
    <property type="evidence" value="ECO:0007669"/>
    <property type="project" value="UniProtKB-KW"/>
</dbReference>
<gene>
    <name evidence="8" type="primary">sigW_2</name>
    <name evidence="8" type="ORF">RS83_02616</name>
</gene>
<name>A0A0F0L339_9MICO</name>
<evidence type="ECO:0000256" key="5">
    <source>
        <dbReference type="SAM" id="MobiDB-lite"/>
    </source>
</evidence>
<dbReference type="Gene3D" id="1.10.10.10">
    <property type="entry name" value="Winged helix-like DNA-binding domain superfamily/Winged helix DNA-binding domain"/>
    <property type="match status" value="1"/>
</dbReference>
<keyword evidence="2" id="KW-0805">Transcription regulation</keyword>
<comment type="similarity">
    <text evidence="1">Belongs to the sigma-70 factor family. ECF subfamily.</text>
</comment>
<dbReference type="GO" id="GO:0003677">
    <property type="term" value="F:DNA binding"/>
    <property type="evidence" value="ECO:0007669"/>
    <property type="project" value="InterPro"/>
</dbReference>
<evidence type="ECO:0000313" key="8">
    <source>
        <dbReference type="EMBL" id="KJL27567.1"/>
    </source>
</evidence>
<dbReference type="SUPFAM" id="SSF88659">
    <property type="entry name" value="Sigma3 and sigma4 domains of RNA polymerase sigma factors"/>
    <property type="match status" value="1"/>
</dbReference>
<proteinExistence type="inferred from homology"/>
<accession>A0A0F0L339</accession>
<feature type="domain" description="RNA polymerase sigma-70 region 2" evidence="6">
    <location>
        <begin position="36"/>
        <end position="102"/>
    </location>
</feature>
<dbReference type="GO" id="GO:0006352">
    <property type="term" value="P:DNA-templated transcription initiation"/>
    <property type="evidence" value="ECO:0007669"/>
    <property type="project" value="InterPro"/>
</dbReference>
<evidence type="ECO:0000313" key="9">
    <source>
        <dbReference type="Proteomes" id="UP000033640"/>
    </source>
</evidence>
<dbReference type="InterPro" id="IPR039425">
    <property type="entry name" value="RNA_pol_sigma-70-like"/>
</dbReference>
<feature type="compositionally biased region" description="Basic and acidic residues" evidence="5">
    <location>
        <begin position="202"/>
        <end position="217"/>
    </location>
</feature>
<dbReference type="InterPro" id="IPR007627">
    <property type="entry name" value="RNA_pol_sigma70_r2"/>
</dbReference>
<dbReference type="Pfam" id="PF04542">
    <property type="entry name" value="Sigma70_r2"/>
    <property type="match status" value="1"/>
</dbReference>